<dbReference type="RefSeq" id="WP_069968754.1">
    <property type="nucleotide sequence ID" value="NZ_CM124774.1"/>
</dbReference>
<sequence>MTQTLDSLSSADSNRVLCSYVNLTNRIQVARISNVPSWYFERVVFPREHLMFEAPVEGTLEIYQHEPPSGIVLWDQFSCDRLQVHESSVVLETA</sequence>
<organism evidence="1">
    <name type="scientific">Desertifilum tharense IPPAS B-1220</name>
    <dbReference type="NCBI Taxonomy" id="1781255"/>
    <lineage>
        <taxon>Bacteria</taxon>
        <taxon>Bacillati</taxon>
        <taxon>Cyanobacteriota</taxon>
        <taxon>Cyanophyceae</taxon>
        <taxon>Desertifilales</taxon>
        <taxon>Desertifilaceae</taxon>
        <taxon>Desertifilum</taxon>
    </lineage>
</organism>
<name>A0A1E5QG94_9CYAN</name>
<accession>A0A1E5QG94</accession>
<gene>
    <name evidence="1" type="ORF">BH720_18745</name>
</gene>
<evidence type="ECO:0008006" key="2">
    <source>
        <dbReference type="Google" id="ProtNLM"/>
    </source>
</evidence>
<evidence type="ECO:0000313" key="1">
    <source>
        <dbReference type="EMBL" id="OEJ73638.1"/>
    </source>
</evidence>
<comment type="caution">
    <text evidence="1">The sequence shown here is derived from an EMBL/GenBank/DDBJ whole genome shotgun (WGS) entry which is preliminary data.</text>
</comment>
<dbReference type="OrthoDB" id="460810at2"/>
<dbReference type="InterPro" id="IPR014964">
    <property type="entry name" value="DUF1830"/>
</dbReference>
<protein>
    <recommendedName>
        <fullName evidence="2">DUF1830 domain-containing protein</fullName>
    </recommendedName>
</protein>
<reference evidence="1" key="1">
    <citation type="submission" date="2016-09" db="EMBL/GenBank/DDBJ databases">
        <title>Draft genome of thermotolerant cyanobacterium Desertifilum sp. strain IPPAS B-1220.</title>
        <authorList>
            <person name="Sinetova M.A."/>
            <person name="Bolakhan K."/>
            <person name="Zayadan B.K."/>
            <person name="Mironov K.S."/>
            <person name="Ustinova V."/>
            <person name="Kupriyanova E.V."/>
            <person name="Sidorov R.A."/>
            <person name="Skrypnik A.N."/>
            <person name="Gogoleva N.E."/>
            <person name="Gogolev Y.V."/>
            <person name="Los D.A."/>
        </authorList>
    </citation>
    <scope>NUCLEOTIDE SEQUENCE [LARGE SCALE GENOMIC DNA]</scope>
    <source>
        <strain evidence="1">IPPAS B-1220</strain>
    </source>
</reference>
<dbReference type="AlphaFoldDB" id="A0A1E5QG94"/>
<dbReference type="STRING" id="1781255.BH720_18745"/>
<proteinExistence type="predicted"/>
<dbReference type="Pfam" id="PF08865">
    <property type="entry name" value="DUF1830"/>
    <property type="match status" value="1"/>
</dbReference>
<dbReference type="EMBL" id="MJGC01000083">
    <property type="protein sequence ID" value="OEJ73638.1"/>
    <property type="molecule type" value="Genomic_DNA"/>
</dbReference>